<keyword evidence="1" id="KW-0472">Membrane</keyword>
<sequence>MKQFARKWLLPILAVTLMIIYYITNIQLPPATSIELTQNYHSKIILIPLDTRPPCQKMVVDAGKMAGIEVITPPSEIMDYYTKKGDSKAIQKWLLENISQVDGAIISIDQLLHGGLLASREAQTTDAERVELIKFLHELRQKAADKPIYAFNILPRITPTPTLESDSKKIIKISRLLDEISIFQNVDDIKLVEDLKEDIKEEDLNTYLDLFKKNTAMNKDLIQLTQDNTLTKFIIGQDDGEDFGVPNMEKRSLQNYLHAVNIPSEKVMITKGADEVALSLLANFVQQKTNYQPKIYVAYNDEKAAGTIMPFMAGSVGSTVKEKLNLSNAIEVNSPDKAGLILYVFIGNDDNLSTQYKSAVEIKKYLAQGKKIALVDLSKHFSASETVFPELLKENVPINNLVAYAGWNTASNSIGTALANAIIYKASRPEFNTTNDILALEYNRLTLLYNRILEDYYYLKEIIDVLNITLRTNGYENVNDLDMEHNYIWMNDLLQQDMNKRTWALWHSKSAQQPIAVQTPDGIYKLTIRYLQAETFFPWPRTFEIYLQSHLNLYRLP</sequence>
<evidence type="ECO:0000313" key="2">
    <source>
        <dbReference type="EMBL" id="SNU95639.1"/>
    </source>
</evidence>
<name>A0A239TDL5_9FIRM</name>
<dbReference type="EMBL" id="LT906446">
    <property type="protein sequence ID" value="SNU95639.1"/>
    <property type="molecule type" value="Genomic_DNA"/>
</dbReference>
<dbReference type="Proteomes" id="UP000215383">
    <property type="component" value="Chromosome 1"/>
</dbReference>
<feature type="transmembrane region" description="Helical" evidence="1">
    <location>
        <begin position="7"/>
        <end position="24"/>
    </location>
</feature>
<dbReference type="RefSeq" id="WP_027889275.1">
    <property type="nucleotide sequence ID" value="NZ_LT906446.1"/>
</dbReference>
<gene>
    <name evidence="2" type="ORF">SAMEA4364220_00452</name>
</gene>
<organism evidence="2 3">
    <name type="scientific">Megamonas hypermegale</name>
    <dbReference type="NCBI Taxonomy" id="158847"/>
    <lineage>
        <taxon>Bacteria</taxon>
        <taxon>Bacillati</taxon>
        <taxon>Bacillota</taxon>
        <taxon>Negativicutes</taxon>
        <taxon>Selenomonadales</taxon>
        <taxon>Selenomonadaceae</taxon>
        <taxon>Megamonas</taxon>
    </lineage>
</organism>
<keyword evidence="1" id="KW-1133">Transmembrane helix</keyword>
<evidence type="ECO:0000313" key="3">
    <source>
        <dbReference type="Proteomes" id="UP000215383"/>
    </source>
</evidence>
<dbReference type="AlphaFoldDB" id="A0A239TDL5"/>
<evidence type="ECO:0000256" key="1">
    <source>
        <dbReference type="SAM" id="Phobius"/>
    </source>
</evidence>
<reference evidence="2 3" key="1">
    <citation type="submission" date="2017-06" db="EMBL/GenBank/DDBJ databases">
        <authorList>
            <consortium name="Pathogen Informatics"/>
        </authorList>
    </citation>
    <scope>NUCLEOTIDE SEQUENCE [LARGE SCALE GENOMIC DNA]</scope>
    <source>
        <strain evidence="2 3">NCTC10570</strain>
    </source>
</reference>
<dbReference type="InterPro" id="IPR025394">
    <property type="entry name" value="DUF4127"/>
</dbReference>
<proteinExistence type="predicted"/>
<dbReference type="Pfam" id="PF13552">
    <property type="entry name" value="DUF4127"/>
    <property type="match status" value="1"/>
</dbReference>
<keyword evidence="1" id="KW-0812">Transmembrane</keyword>
<protein>
    <recommendedName>
        <fullName evidence="4">DUF4127 family protein</fullName>
    </recommendedName>
</protein>
<evidence type="ECO:0008006" key="4">
    <source>
        <dbReference type="Google" id="ProtNLM"/>
    </source>
</evidence>
<dbReference type="GeneID" id="78506485"/>
<accession>A0A239TDL5</accession>
<dbReference type="eggNOG" id="ENOG502Z7Q0">
    <property type="taxonomic scope" value="Bacteria"/>
</dbReference>
<keyword evidence="3" id="KW-1185">Reference proteome</keyword>